<protein>
    <submittedName>
        <fullName evidence="4">ComF family protein</fullName>
    </submittedName>
</protein>
<dbReference type="Proteomes" id="UP000824160">
    <property type="component" value="Unassembled WGS sequence"/>
</dbReference>
<accession>A0A9D1H8R2</accession>
<dbReference type="InterPro" id="IPR051910">
    <property type="entry name" value="ComF/GntX_DNA_util-trans"/>
</dbReference>
<feature type="domain" description="Double zinc ribbon" evidence="3">
    <location>
        <begin position="14"/>
        <end position="58"/>
    </location>
</feature>
<dbReference type="InterPro" id="IPR029057">
    <property type="entry name" value="PRTase-like"/>
</dbReference>
<organism evidence="4 5">
    <name type="scientific">Candidatus Faecivivens stercoripullorum</name>
    <dbReference type="NCBI Taxonomy" id="2840805"/>
    <lineage>
        <taxon>Bacteria</taxon>
        <taxon>Bacillati</taxon>
        <taxon>Bacillota</taxon>
        <taxon>Clostridia</taxon>
        <taxon>Eubacteriales</taxon>
        <taxon>Oscillospiraceae</taxon>
        <taxon>Oscillospiraceae incertae sedis</taxon>
        <taxon>Candidatus Faecivivens</taxon>
    </lineage>
</organism>
<gene>
    <name evidence="4" type="ORF">IAC43_09085</name>
</gene>
<dbReference type="Pfam" id="PF18912">
    <property type="entry name" value="DZR_2"/>
    <property type="match status" value="1"/>
</dbReference>
<evidence type="ECO:0000259" key="2">
    <source>
        <dbReference type="Pfam" id="PF00156"/>
    </source>
</evidence>
<dbReference type="SUPFAM" id="SSF53271">
    <property type="entry name" value="PRTase-like"/>
    <property type="match status" value="1"/>
</dbReference>
<dbReference type="CDD" id="cd06223">
    <property type="entry name" value="PRTases_typeI"/>
    <property type="match status" value="1"/>
</dbReference>
<comment type="caution">
    <text evidence="4">The sequence shown here is derived from an EMBL/GenBank/DDBJ whole genome shotgun (WGS) entry which is preliminary data.</text>
</comment>
<sequence>MKNEWKQLLTDMLAHLFFPPVCPGCGRTVGKQEIFCPVCQKQLHLLRPGDTCPRCGKKTCICDKLHPLFTQVYPAGFYEGSIQSAIRNLKFQHQPGHFRPLGRLLANTLGRYHVTAADFDLLAAVPMSRKRQKARGYNQAALLARSVSEQTGIPFCSHALTKIRETKAQHDLSAQMRRTNLKGSFIADSAVSGKRVLLVDDVFTTGSTANEAAEVLLQAGAISVDVLVLASTRFETL</sequence>
<reference evidence="4" key="2">
    <citation type="journal article" date="2021" name="PeerJ">
        <title>Extensive microbial diversity within the chicken gut microbiome revealed by metagenomics and culture.</title>
        <authorList>
            <person name="Gilroy R."/>
            <person name="Ravi A."/>
            <person name="Getino M."/>
            <person name="Pursley I."/>
            <person name="Horton D.L."/>
            <person name="Alikhan N.F."/>
            <person name="Baker D."/>
            <person name="Gharbi K."/>
            <person name="Hall N."/>
            <person name="Watson M."/>
            <person name="Adriaenssens E.M."/>
            <person name="Foster-Nyarko E."/>
            <person name="Jarju S."/>
            <person name="Secka A."/>
            <person name="Antonio M."/>
            <person name="Oren A."/>
            <person name="Chaudhuri R.R."/>
            <person name="La Ragione R."/>
            <person name="Hildebrand F."/>
            <person name="Pallen M.J."/>
        </authorList>
    </citation>
    <scope>NUCLEOTIDE SEQUENCE</scope>
    <source>
        <strain evidence="4">ChiBcec7-5410</strain>
    </source>
</reference>
<dbReference type="AlphaFoldDB" id="A0A9D1H8R2"/>
<dbReference type="EMBL" id="DVLW01000248">
    <property type="protein sequence ID" value="HIT95326.1"/>
    <property type="molecule type" value="Genomic_DNA"/>
</dbReference>
<comment type="similarity">
    <text evidence="1">Belongs to the ComF/GntX family.</text>
</comment>
<proteinExistence type="inferred from homology"/>
<dbReference type="PANTHER" id="PTHR47505:SF1">
    <property type="entry name" value="DNA UTILIZATION PROTEIN YHGH"/>
    <property type="match status" value="1"/>
</dbReference>
<evidence type="ECO:0000313" key="4">
    <source>
        <dbReference type="EMBL" id="HIT95326.1"/>
    </source>
</evidence>
<reference evidence="4" key="1">
    <citation type="submission" date="2020-10" db="EMBL/GenBank/DDBJ databases">
        <authorList>
            <person name="Gilroy R."/>
        </authorList>
    </citation>
    <scope>NUCLEOTIDE SEQUENCE</scope>
    <source>
        <strain evidence="4">ChiBcec7-5410</strain>
    </source>
</reference>
<evidence type="ECO:0000313" key="5">
    <source>
        <dbReference type="Proteomes" id="UP000824160"/>
    </source>
</evidence>
<name>A0A9D1H8R2_9FIRM</name>
<dbReference type="InterPro" id="IPR000836">
    <property type="entry name" value="PRTase_dom"/>
</dbReference>
<evidence type="ECO:0000259" key="3">
    <source>
        <dbReference type="Pfam" id="PF18912"/>
    </source>
</evidence>
<evidence type="ECO:0000256" key="1">
    <source>
        <dbReference type="ARBA" id="ARBA00008007"/>
    </source>
</evidence>
<dbReference type="Gene3D" id="3.40.50.2020">
    <property type="match status" value="1"/>
</dbReference>
<dbReference type="PANTHER" id="PTHR47505">
    <property type="entry name" value="DNA UTILIZATION PROTEIN YHGH"/>
    <property type="match status" value="1"/>
</dbReference>
<dbReference type="InterPro" id="IPR044005">
    <property type="entry name" value="DZR_2"/>
</dbReference>
<dbReference type="Pfam" id="PF00156">
    <property type="entry name" value="Pribosyltran"/>
    <property type="match status" value="1"/>
</dbReference>
<feature type="domain" description="Phosphoribosyltransferase" evidence="2">
    <location>
        <begin position="143"/>
        <end position="231"/>
    </location>
</feature>